<dbReference type="Pfam" id="PF14026">
    <property type="entry name" value="SCO4226-like"/>
    <property type="match status" value="1"/>
</dbReference>
<reference evidence="1 2" key="1">
    <citation type="submission" date="2019-03" db="EMBL/GenBank/DDBJ databases">
        <title>Ramlibacter rhizophilus CCTCC AB2015357, whole genome shotgun sequence.</title>
        <authorList>
            <person name="Zhang X."/>
            <person name="Feng G."/>
            <person name="Zhu H."/>
        </authorList>
    </citation>
    <scope>NUCLEOTIDE SEQUENCE [LARGE SCALE GENOMIC DNA]</scope>
    <source>
        <strain evidence="1 2">CCTCC AB2015357</strain>
    </source>
</reference>
<dbReference type="EMBL" id="SMLL01000001">
    <property type="protein sequence ID" value="TFZ04564.1"/>
    <property type="molecule type" value="Genomic_DNA"/>
</dbReference>
<gene>
    <name evidence="1" type="ORF">EZ242_02105</name>
</gene>
<dbReference type="OrthoDB" id="9800027at2"/>
<proteinExistence type="predicted"/>
<dbReference type="InterPro" id="IPR025336">
    <property type="entry name" value="SCO4226-like"/>
</dbReference>
<dbReference type="InterPro" id="IPR042557">
    <property type="entry name" value="SCO4226"/>
</dbReference>
<dbReference type="RefSeq" id="WP_135283446.1">
    <property type="nucleotide sequence ID" value="NZ_SMLL01000001.1"/>
</dbReference>
<evidence type="ECO:0000313" key="1">
    <source>
        <dbReference type="EMBL" id="TFZ04564.1"/>
    </source>
</evidence>
<sequence length="91" mass="10211">MPRYMVERSFPHGLSIPQNADGAKACLGVVERNATEGVTWVHSYVTPDKKHTFCIYDAPSPEAIRTVAQRNQLPVDTITEVSVLDPYFYRG</sequence>
<organism evidence="1 2">
    <name type="scientific">Ramlibacter rhizophilus</name>
    <dbReference type="NCBI Taxonomy" id="1781167"/>
    <lineage>
        <taxon>Bacteria</taxon>
        <taxon>Pseudomonadati</taxon>
        <taxon>Pseudomonadota</taxon>
        <taxon>Betaproteobacteria</taxon>
        <taxon>Burkholderiales</taxon>
        <taxon>Comamonadaceae</taxon>
        <taxon>Ramlibacter</taxon>
    </lineage>
</organism>
<accession>A0A4Z0C190</accession>
<name>A0A4Z0C190_9BURK</name>
<dbReference type="Proteomes" id="UP000297564">
    <property type="component" value="Unassembled WGS sequence"/>
</dbReference>
<dbReference type="AlphaFoldDB" id="A0A4Z0C190"/>
<comment type="caution">
    <text evidence="1">The sequence shown here is derived from an EMBL/GenBank/DDBJ whole genome shotgun (WGS) entry which is preliminary data.</text>
</comment>
<dbReference type="Gene3D" id="3.30.70.3090">
    <property type="entry name" value="ORF SCO4226, nickel-binding ferredoxin-like monomer"/>
    <property type="match status" value="1"/>
</dbReference>
<protein>
    <submittedName>
        <fullName evidence="1">DUF4242 domain-containing protein</fullName>
    </submittedName>
</protein>
<evidence type="ECO:0000313" key="2">
    <source>
        <dbReference type="Proteomes" id="UP000297564"/>
    </source>
</evidence>
<keyword evidence="2" id="KW-1185">Reference proteome</keyword>